<gene>
    <name evidence="2" type="primary">AVEN_88850_1</name>
    <name evidence="2" type="ORF">CEXT_558391</name>
</gene>
<dbReference type="SMART" id="SM00409">
    <property type="entry name" value="IG"/>
    <property type="match status" value="1"/>
</dbReference>
<name>A0AAV4Q375_CAEEX</name>
<dbReference type="InterPro" id="IPR013783">
    <property type="entry name" value="Ig-like_fold"/>
</dbReference>
<organism evidence="2 3">
    <name type="scientific">Caerostris extrusa</name>
    <name type="common">Bark spider</name>
    <name type="synonym">Caerostris bankana</name>
    <dbReference type="NCBI Taxonomy" id="172846"/>
    <lineage>
        <taxon>Eukaryota</taxon>
        <taxon>Metazoa</taxon>
        <taxon>Ecdysozoa</taxon>
        <taxon>Arthropoda</taxon>
        <taxon>Chelicerata</taxon>
        <taxon>Arachnida</taxon>
        <taxon>Araneae</taxon>
        <taxon>Araneomorphae</taxon>
        <taxon>Entelegynae</taxon>
        <taxon>Araneoidea</taxon>
        <taxon>Araneidae</taxon>
        <taxon>Caerostris</taxon>
    </lineage>
</organism>
<keyword evidence="3" id="KW-1185">Reference proteome</keyword>
<dbReference type="SUPFAM" id="SSF48726">
    <property type="entry name" value="Immunoglobulin"/>
    <property type="match status" value="1"/>
</dbReference>
<dbReference type="Proteomes" id="UP001054945">
    <property type="component" value="Unassembled WGS sequence"/>
</dbReference>
<reference evidence="2 3" key="1">
    <citation type="submission" date="2021-06" db="EMBL/GenBank/DDBJ databases">
        <title>Caerostris extrusa draft genome.</title>
        <authorList>
            <person name="Kono N."/>
            <person name="Arakawa K."/>
        </authorList>
    </citation>
    <scope>NUCLEOTIDE SEQUENCE [LARGE SCALE GENOMIC DNA]</scope>
</reference>
<dbReference type="EMBL" id="BPLR01005477">
    <property type="protein sequence ID" value="GIY02657.1"/>
    <property type="molecule type" value="Genomic_DNA"/>
</dbReference>
<dbReference type="InterPro" id="IPR007110">
    <property type="entry name" value="Ig-like_dom"/>
</dbReference>
<dbReference type="InterPro" id="IPR036179">
    <property type="entry name" value="Ig-like_dom_sf"/>
</dbReference>
<evidence type="ECO:0000313" key="2">
    <source>
        <dbReference type="EMBL" id="GIY02657.1"/>
    </source>
</evidence>
<proteinExistence type="predicted"/>
<dbReference type="InterPro" id="IPR003599">
    <property type="entry name" value="Ig_sub"/>
</dbReference>
<protein>
    <submittedName>
        <fullName evidence="2">Ig-like domain-containing protein</fullName>
    </submittedName>
</protein>
<evidence type="ECO:0000259" key="1">
    <source>
        <dbReference type="PROSITE" id="PS50835"/>
    </source>
</evidence>
<evidence type="ECO:0000313" key="3">
    <source>
        <dbReference type="Proteomes" id="UP001054945"/>
    </source>
</evidence>
<comment type="caution">
    <text evidence="2">The sequence shown here is derived from an EMBL/GenBank/DDBJ whole genome shotgun (WGS) entry which is preliminary data.</text>
</comment>
<accession>A0AAV4Q375</accession>
<dbReference type="Pfam" id="PF13927">
    <property type="entry name" value="Ig_3"/>
    <property type="match status" value="1"/>
</dbReference>
<dbReference type="PROSITE" id="PS50835">
    <property type="entry name" value="IG_LIKE"/>
    <property type="match status" value="1"/>
</dbReference>
<dbReference type="AlphaFoldDB" id="A0AAV4Q375"/>
<sequence>MTSTSFPLLFPLPPEENPINPKEEAAKQIDPKADRAKLNDQHNFPFPIFYHRKKIPISPKEEAAKKLYLEADRVCREEENDYQTRVSEINYRPFSYILLAFQFEIPFNAGALETNAFRMSNVNNKNTTMYEIPFTARALIPYTFRMSKVNDKNTTMYLLPSGELPEHQVGKEDTDFMVLCNVRSDPSPIISWYVNNSLILMVRPKYTITEDGLFIRSLKPTDSGNYTCRAFVVTLTVLR</sequence>
<dbReference type="Gene3D" id="2.60.40.10">
    <property type="entry name" value="Immunoglobulins"/>
    <property type="match status" value="1"/>
</dbReference>
<feature type="domain" description="Ig-like" evidence="1">
    <location>
        <begin position="160"/>
        <end position="230"/>
    </location>
</feature>